<evidence type="ECO:0000256" key="1">
    <source>
        <dbReference type="SAM" id="SignalP"/>
    </source>
</evidence>
<proteinExistence type="predicted"/>
<gene>
    <name evidence="2" type="ORF">ACFFU4_02990</name>
</gene>
<protein>
    <submittedName>
        <fullName evidence="2">Glycine zipper family protein</fullName>
    </submittedName>
</protein>
<comment type="caution">
    <text evidence="2">The sequence shown here is derived from an EMBL/GenBank/DDBJ whole genome shotgun (WGS) entry which is preliminary data.</text>
</comment>
<evidence type="ECO:0000313" key="2">
    <source>
        <dbReference type="EMBL" id="MFB9148715.1"/>
    </source>
</evidence>
<feature type="signal peptide" evidence="1">
    <location>
        <begin position="1"/>
        <end position="18"/>
    </location>
</feature>
<dbReference type="RefSeq" id="WP_377066909.1">
    <property type="nucleotide sequence ID" value="NZ_JBHMEC010000004.1"/>
</dbReference>
<sequence length="135" mass="13986">MITKLFIPVAILSLSACAAQPVSMQDYRPVIDPARVDQASFEKDLPECRKIGEEVYQKAYEQYQNEVVASILLGAAVGAAGGAMIDGDYAGAGAVGGATGAAAGTVYRAGDLQRGPKAIVDRCLSNRGHEILASG</sequence>
<feature type="chain" id="PRO_5045140933" evidence="1">
    <location>
        <begin position="19"/>
        <end position="135"/>
    </location>
</feature>
<name>A0ABV5HYB3_9RHOB</name>
<evidence type="ECO:0000313" key="3">
    <source>
        <dbReference type="Proteomes" id="UP001589670"/>
    </source>
</evidence>
<keyword evidence="1" id="KW-0732">Signal</keyword>
<dbReference type="EMBL" id="JBHMEC010000004">
    <property type="protein sequence ID" value="MFB9148715.1"/>
    <property type="molecule type" value="Genomic_DNA"/>
</dbReference>
<dbReference type="PROSITE" id="PS51257">
    <property type="entry name" value="PROKAR_LIPOPROTEIN"/>
    <property type="match status" value="1"/>
</dbReference>
<reference evidence="2 3" key="1">
    <citation type="submission" date="2024-09" db="EMBL/GenBank/DDBJ databases">
        <authorList>
            <person name="Sun Q."/>
            <person name="Mori K."/>
        </authorList>
    </citation>
    <scope>NUCLEOTIDE SEQUENCE [LARGE SCALE GENOMIC DNA]</scope>
    <source>
        <strain evidence="2 3">CECT 9424</strain>
    </source>
</reference>
<keyword evidence="3" id="KW-1185">Reference proteome</keyword>
<accession>A0ABV5HYB3</accession>
<dbReference type="Proteomes" id="UP001589670">
    <property type="component" value="Unassembled WGS sequence"/>
</dbReference>
<organism evidence="2 3">
    <name type="scientific">Roseovarius ramblicola</name>
    <dbReference type="NCBI Taxonomy" id="2022336"/>
    <lineage>
        <taxon>Bacteria</taxon>
        <taxon>Pseudomonadati</taxon>
        <taxon>Pseudomonadota</taxon>
        <taxon>Alphaproteobacteria</taxon>
        <taxon>Rhodobacterales</taxon>
        <taxon>Roseobacteraceae</taxon>
        <taxon>Roseovarius</taxon>
    </lineage>
</organism>